<keyword evidence="2" id="KW-1185">Reference proteome</keyword>
<dbReference type="InterPro" id="IPR014056">
    <property type="entry name" value="TypeIITA-like_toxin_pred"/>
</dbReference>
<gene>
    <name evidence="1" type="ORF">GGR16_000420</name>
</gene>
<dbReference type="InterPro" id="IPR009241">
    <property type="entry name" value="HigB-like"/>
</dbReference>
<comment type="caution">
    <text evidence="1">The sequence shown here is derived from an EMBL/GenBank/DDBJ whole genome shotgun (WGS) entry which is preliminary data.</text>
</comment>
<dbReference type="PIRSF" id="PIRSF028744">
    <property type="entry name" value="Addict_mod_HI1419"/>
    <property type="match status" value="1"/>
</dbReference>
<accession>A0A840BRQ4</accession>
<name>A0A840BRQ4_9HYPH</name>
<proteinExistence type="predicted"/>
<protein>
    <submittedName>
        <fullName evidence="1">Putative addiction module killer protein</fullName>
    </submittedName>
</protein>
<reference evidence="1 2" key="1">
    <citation type="submission" date="2020-08" db="EMBL/GenBank/DDBJ databases">
        <title>Genomic Encyclopedia of Type Strains, Phase IV (KMG-IV): sequencing the most valuable type-strain genomes for metagenomic binning, comparative biology and taxonomic classification.</title>
        <authorList>
            <person name="Goeker M."/>
        </authorList>
    </citation>
    <scope>NUCLEOTIDE SEQUENCE [LARGE SCALE GENOMIC DNA]</scope>
    <source>
        <strain evidence="1 2">DSM 103737</strain>
    </source>
</reference>
<dbReference type="Proteomes" id="UP000577362">
    <property type="component" value="Unassembled WGS sequence"/>
</dbReference>
<dbReference type="RefSeq" id="WP_026014823.1">
    <property type="nucleotide sequence ID" value="NZ_JACIEN010000001.1"/>
</dbReference>
<dbReference type="EMBL" id="JACIEN010000001">
    <property type="protein sequence ID" value="MBB4015414.1"/>
    <property type="molecule type" value="Genomic_DNA"/>
</dbReference>
<dbReference type="NCBIfam" id="TIGR02683">
    <property type="entry name" value="upstrm_HI1419"/>
    <property type="match status" value="1"/>
</dbReference>
<dbReference type="AlphaFoldDB" id="A0A840BRQ4"/>
<dbReference type="PANTHER" id="PTHR41791:SF1">
    <property type="entry name" value="SSL7039 PROTEIN"/>
    <property type="match status" value="1"/>
</dbReference>
<dbReference type="Pfam" id="PF05973">
    <property type="entry name" value="Gp49"/>
    <property type="match status" value="1"/>
</dbReference>
<sequence>MIELIKSATFDRWLRSLRDRRTVARIQARLDRLAGGNPGDVKPVGGGISEMRIDYGPGYRVYYMQRGPIVVILLSGGDKSSQRADIAKAMEMAAQWKD</sequence>
<dbReference type="PANTHER" id="PTHR41791">
    <property type="entry name" value="SSL7039 PROTEIN"/>
    <property type="match status" value="1"/>
</dbReference>
<evidence type="ECO:0000313" key="2">
    <source>
        <dbReference type="Proteomes" id="UP000577362"/>
    </source>
</evidence>
<organism evidence="1 2">
    <name type="scientific">Chelatococcus caeni</name>
    <dbReference type="NCBI Taxonomy" id="1348468"/>
    <lineage>
        <taxon>Bacteria</taxon>
        <taxon>Pseudomonadati</taxon>
        <taxon>Pseudomonadota</taxon>
        <taxon>Alphaproteobacteria</taxon>
        <taxon>Hyphomicrobiales</taxon>
        <taxon>Chelatococcaceae</taxon>
        <taxon>Chelatococcus</taxon>
    </lineage>
</organism>
<evidence type="ECO:0000313" key="1">
    <source>
        <dbReference type="EMBL" id="MBB4015414.1"/>
    </source>
</evidence>